<feature type="non-terminal residue" evidence="1">
    <location>
        <position position="1"/>
    </location>
</feature>
<dbReference type="EMBL" id="CAJVQB010095802">
    <property type="protein sequence ID" value="CAG8849347.1"/>
    <property type="molecule type" value="Genomic_DNA"/>
</dbReference>
<proteinExistence type="predicted"/>
<accession>A0ABN7X8X1</accession>
<protein>
    <submittedName>
        <fullName evidence="1">35704_t:CDS:1</fullName>
    </submittedName>
</protein>
<sequence length="47" mass="5687">IKQSSQKGIIMKRTVLEIKKITKEYKEKHDFTTYLYIKSTEGYLKIY</sequence>
<name>A0ABN7X8X1_GIGMA</name>
<dbReference type="Proteomes" id="UP000789901">
    <property type="component" value="Unassembled WGS sequence"/>
</dbReference>
<comment type="caution">
    <text evidence="1">The sequence shown here is derived from an EMBL/GenBank/DDBJ whole genome shotgun (WGS) entry which is preliminary data.</text>
</comment>
<evidence type="ECO:0000313" key="1">
    <source>
        <dbReference type="EMBL" id="CAG8849347.1"/>
    </source>
</evidence>
<organism evidence="1 2">
    <name type="scientific">Gigaspora margarita</name>
    <dbReference type="NCBI Taxonomy" id="4874"/>
    <lineage>
        <taxon>Eukaryota</taxon>
        <taxon>Fungi</taxon>
        <taxon>Fungi incertae sedis</taxon>
        <taxon>Mucoromycota</taxon>
        <taxon>Glomeromycotina</taxon>
        <taxon>Glomeromycetes</taxon>
        <taxon>Diversisporales</taxon>
        <taxon>Gigasporaceae</taxon>
        <taxon>Gigaspora</taxon>
    </lineage>
</organism>
<gene>
    <name evidence="1" type="ORF">GMARGA_LOCUS39664</name>
</gene>
<reference evidence="1 2" key="1">
    <citation type="submission" date="2021-06" db="EMBL/GenBank/DDBJ databases">
        <authorList>
            <person name="Kallberg Y."/>
            <person name="Tangrot J."/>
            <person name="Rosling A."/>
        </authorList>
    </citation>
    <scope>NUCLEOTIDE SEQUENCE [LARGE SCALE GENOMIC DNA]</scope>
    <source>
        <strain evidence="1 2">120-4 pot B 10/14</strain>
    </source>
</reference>
<feature type="non-terminal residue" evidence="1">
    <location>
        <position position="47"/>
    </location>
</feature>
<evidence type="ECO:0000313" key="2">
    <source>
        <dbReference type="Proteomes" id="UP000789901"/>
    </source>
</evidence>
<keyword evidence="2" id="KW-1185">Reference proteome</keyword>